<organism evidence="1 2">
    <name type="scientific">Kibdelosporangium banguiense</name>
    <dbReference type="NCBI Taxonomy" id="1365924"/>
    <lineage>
        <taxon>Bacteria</taxon>
        <taxon>Bacillati</taxon>
        <taxon>Actinomycetota</taxon>
        <taxon>Actinomycetes</taxon>
        <taxon>Pseudonocardiales</taxon>
        <taxon>Pseudonocardiaceae</taxon>
        <taxon>Kibdelosporangium</taxon>
    </lineage>
</organism>
<name>A0ABS4T780_9PSEU</name>
<comment type="caution">
    <text evidence="1">The sequence shown here is derived from an EMBL/GenBank/DDBJ whole genome shotgun (WGS) entry which is preliminary data.</text>
</comment>
<dbReference type="EMBL" id="JAGINW010000001">
    <property type="protein sequence ID" value="MBP2320282.1"/>
    <property type="molecule type" value="Genomic_DNA"/>
</dbReference>
<evidence type="ECO:0000313" key="1">
    <source>
        <dbReference type="EMBL" id="MBP2320282.1"/>
    </source>
</evidence>
<accession>A0ABS4T780</accession>
<reference evidence="1 2" key="1">
    <citation type="submission" date="2021-03" db="EMBL/GenBank/DDBJ databases">
        <title>Sequencing the genomes of 1000 actinobacteria strains.</title>
        <authorList>
            <person name="Klenk H.-P."/>
        </authorList>
    </citation>
    <scope>NUCLEOTIDE SEQUENCE [LARGE SCALE GENOMIC DNA]</scope>
    <source>
        <strain evidence="1 2">DSM 46670</strain>
    </source>
</reference>
<dbReference type="Proteomes" id="UP001519332">
    <property type="component" value="Unassembled WGS sequence"/>
</dbReference>
<gene>
    <name evidence="1" type="ORF">JOF56_000667</name>
</gene>
<keyword evidence="2" id="KW-1185">Reference proteome</keyword>
<proteinExistence type="predicted"/>
<sequence>MMARDDQLVHDLKTLRKGRGILASAIGSRVGPALRRASGTNGLEHAADLRRKLSDRLWRWSTELPEDLRLAVLAAFALDQPDQLPLYKDRVRLVAERLNRDERTARRRIDEGIERLAEVAIANSVPAGFTEPATSWHTEELRVTLALDQPTPEAFEFRRIVADHDRIEHVDLALALTANGLARGEDLEIDVFHGGRVAGRATEPADRSGYRLALPKALRRHESHQIGLRFRVRRDWLLAPHYVCVPKHRCSEFDLRVRFDLDHLPSRIWRLVNAFQRDVEDPEPRGEALPLDRSGEIHTLFRELTPGLAYGIRWHPGKGTGAA</sequence>
<evidence type="ECO:0000313" key="2">
    <source>
        <dbReference type="Proteomes" id="UP001519332"/>
    </source>
</evidence>
<dbReference type="RefSeq" id="WP_245378130.1">
    <property type="nucleotide sequence ID" value="NZ_JAGINW010000001.1"/>
</dbReference>
<protein>
    <submittedName>
        <fullName evidence="1">Uncharacterized protein</fullName>
    </submittedName>
</protein>